<reference evidence="3 4" key="1">
    <citation type="submission" date="2018-05" db="EMBL/GenBank/DDBJ databases">
        <title>Genomic Encyclopedia of Type Strains, Phase IV (KMG-IV): sequencing the most valuable type-strain genomes for metagenomic binning, comparative biology and taxonomic classification.</title>
        <authorList>
            <person name="Goeker M."/>
        </authorList>
    </citation>
    <scope>NUCLEOTIDE SEQUENCE [LARGE SCALE GENOMIC DNA]</scope>
    <source>
        <strain evidence="3 4">DSM 14263</strain>
    </source>
</reference>
<dbReference type="EMBL" id="QGHC01000003">
    <property type="protein sequence ID" value="PWK91913.1"/>
    <property type="molecule type" value="Genomic_DNA"/>
</dbReference>
<dbReference type="InterPro" id="IPR054357">
    <property type="entry name" value="MFE-2_N"/>
</dbReference>
<protein>
    <submittedName>
        <fullName evidence="3">MaoC dehydratase-like protein</fullName>
    </submittedName>
</protein>
<organism evidence="3 4">
    <name type="scientific">Fulvimonas soli</name>
    <dbReference type="NCBI Taxonomy" id="155197"/>
    <lineage>
        <taxon>Bacteria</taxon>
        <taxon>Pseudomonadati</taxon>
        <taxon>Pseudomonadota</taxon>
        <taxon>Gammaproteobacteria</taxon>
        <taxon>Lysobacterales</taxon>
        <taxon>Rhodanobacteraceae</taxon>
        <taxon>Fulvimonas</taxon>
    </lineage>
</organism>
<dbReference type="PANTHER" id="PTHR13078">
    <property type="entry name" value="PEROXISOMAL MULTIFUNCTIONAL ENZYME TYPE 2-RELATED"/>
    <property type="match status" value="1"/>
</dbReference>
<evidence type="ECO:0000313" key="4">
    <source>
        <dbReference type="Proteomes" id="UP000245812"/>
    </source>
</evidence>
<proteinExistence type="predicted"/>
<name>A0A316IFW3_9GAMM</name>
<feature type="domain" description="Peroxisomal multifunctional enzyme type 2-like N-terminal" evidence="2">
    <location>
        <begin position="20"/>
        <end position="147"/>
    </location>
</feature>
<dbReference type="InterPro" id="IPR002539">
    <property type="entry name" value="MaoC-like_dom"/>
</dbReference>
<keyword evidence="4" id="KW-1185">Reference proteome</keyword>
<comment type="caution">
    <text evidence="3">The sequence shown here is derived from an EMBL/GenBank/DDBJ whole genome shotgun (WGS) entry which is preliminary data.</text>
</comment>
<dbReference type="GO" id="GO:0004300">
    <property type="term" value="F:enoyl-CoA hydratase activity"/>
    <property type="evidence" value="ECO:0007669"/>
    <property type="project" value="TreeGrafter"/>
</dbReference>
<dbReference type="InterPro" id="IPR029069">
    <property type="entry name" value="HotDog_dom_sf"/>
</dbReference>
<dbReference type="GO" id="GO:0003857">
    <property type="term" value="F:(3S)-3-hydroxyacyl-CoA dehydrogenase (NAD+) activity"/>
    <property type="evidence" value="ECO:0007669"/>
    <property type="project" value="TreeGrafter"/>
</dbReference>
<gene>
    <name evidence="3" type="ORF">C7456_10332</name>
</gene>
<dbReference type="RefSeq" id="WP_109722506.1">
    <property type="nucleotide sequence ID" value="NZ_MSZV01000069.1"/>
</dbReference>
<dbReference type="OrthoDB" id="9774179at2"/>
<evidence type="ECO:0000259" key="1">
    <source>
        <dbReference type="Pfam" id="PF01575"/>
    </source>
</evidence>
<evidence type="ECO:0000259" key="2">
    <source>
        <dbReference type="Pfam" id="PF22622"/>
    </source>
</evidence>
<sequence>MSLDYEKLLHWPFAQVRRPYTRADVVRFATGFGAGLPGPLQLDDAPFVHEADPRVLPPVIVALADGEFWQQQPETGIQWQKLVHAEEALTLSGALPSEGELLIDRRIVAIHDRGAARGAAIVEQQVIRDARTGSRIATIDVTTVARGDGGFGGPAEPARERVAMPDRPPDAVIELATPAEEGAIFRLPAHFAVASANAGERPQSVLRGLCCFGLAGRAVLKLWCDNRPERLRKLAVRYVGTMCTGETMRVESWTTGPGRAVFRMRSVERDAPVLDHGLVRFEP</sequence>
<dbReference type="Proteomes" id="UP000245812">
    <property type="component" value="Unassembled WGS sequence"/>
</dbReference>
<dbReference type="Pfam" id="PF22622">
    <property type="entry name" value="MFE-2_hydrat-2_N"/>
    <property type="match status" value="1"/>
</dbReference>
<accession>A0A316IFW3</accession>
<dbReference type="SUPFAM" id="SSF54637">
    <property type="entry name" value="Thioesterase/thiol ester dehydrase-isomerase"/>
    <property type="match status" value="2"/>
</dbReference>
<evidence type="ECO:0000313" key="3">
    <source>
        <dbReference type="EMBL" id="PWK91913.1"/>
    </source>
</evidence>
<feature type="domain" description="MaoC-like" evidence="1">
    <location>
        <begin position="164"/>
        <end position="271"/>
    </location>
</feature>
<dbReference type="Pfam" id="PF01575">
    <property type="entry name" value="MaoC_dehydratas"/>
    <property type="match status" value="1"/>
</dbReference>
<dbReference type="GO" id="GO:0006635">
    <property type="term" value="P:fatty acid beta-oxidation"/>
    <property type="evidence" value="ECO:0007669"/>
    <property type="project" value="TreeGrafter"/>
</dbReference>
<dbReference type="PANTHER" id="PTHR13078:SF56">
    <property type="entry name" value="PEROXISOMAL MULTIFUNCTIONAL ENZYME TYPE 2"/>
    <property type="match status" value="1"/>
</dbReference>
<dbReference type="GO" id="GO:0044594">
    <property type="term" value="F:17-beta-hydroxysteroid dehydrogenase (NAD+) activity"/>
    <property type="evidence" value="ECO:0007669"/>
    <property type="project" value="TreeGrafter"/>
</dbReference>
<dbReference type="AlphaFoldDB" id="A0A316IFW3"/>
<dbReference type="Gene3D" id="3.10.129.10">
    <property type="entry name" value="Hotdog Thioesterase"/>
    <property type="match status" value="2"/>
</dbReference>